<evidence type="ECO:0000256" key="22">
    <source>
        <dbReference type="ARBA" id="ARBA00071434"/>
    </source>
</evidence>
<keyword evidence="18" id="KW-0325">Glycoprotein</keyword>
<evidence type="ECO:0000256" key="6">
    <source>
        <dbReference type="ARBA" id="ARBA00022473"/>
    </source>
</evidence>
<evidence type="ECO:0000256" key="21">
    <source>
        <dbReference type="ARBA" id="ARBA00064045"/>
    </source>
</evidence>
<accession>L9KZN3</accession>
<evidence type="ECO:0000256" key="19">
    <source>
        <dbReference type="ARBA" id="ARBA00023242"/>
    </source>
</evidence>
<dbReference type="GO" id="GO:0031047">
    <property type="term" value="P:regulatory ncRNA-mediated gene silencing"/>
    <property type="evidence" value="ECO:0007669"/>
    <property type="project" value="UniProtKB-KW"/>
</dbReference>
<feature type="transmembrane region" description="Helical" evidence="25">
    <location>
        <begin position="523"/>
        <end position="547"/>
    </location>
</feature>
<evidence type="ECO:0000256" key="15">
    <source>
        <dbReference type="ARBA" id="ARBA00023136"/>
    </source>
</evidence>
<feature type="region of interest" description="Disordered" evidence="24">
    <location>
        <begin position="276"/>
        <end position="342"/>
    </location>
</feature>
<dbReference type="Gene3D" id="2.30.30.1020">
    <property type="entry name" value="CCR4-NOT complex subunit 2/3/5, C-terminal domain"/>
    <property type="match status" value="1"/>
</dbReference>
<feature type="region of interest" description="Disordered" evidence="24">
    <location>
        <begin position="96"/>
        <end position="126"/>
    </location>
</feature>
<feature type="transmembrane region" description="Helical" evidence="25">
    <location>
        <begin position="677"/>
        <end position="701"/>
    </location>
</feature>
<feature type="domain" description="NOT2/NOT3/NOT5 C-terminal" evidence="26">
    <location>
        <begin position="397"/>
        <end position="512"/>
    </location>
</feature>
<evidence type="ECO:0000256" key="23">
    <source>
        <dbReference type="ARBA" id="ARBA00083550"/>
    </source>
</evidence>
<keyword evidence="15 25" id="KW-0472">Membrane</keyword>
<evidence type="ECO:0000256" key="24">
    <source>
        <dbReference type="SAM" id="MobiDB-lite"/>
    </source>
</evidence>
<keyword evidence="16" id="KW-0943">RNA-mediated gene silencing</keyword>
<evidence type="ECO:0000256" key="8">
    <source>
        <dbReference type="ARBA" id="ARBA00022491"/>
    </source>
</evidence>
<evidence type="ECO:0000313" key="27">
    <source>
        <dbReference type="EMBL" id="ELW67954.1"/>
    </source>
</evidence>
<dbReference type="Pfam" id="PF03185">
    <property type="entry name" value="CaKB"/>
    <property type="match status" value="1"/>
</dbReference>
<keyword evidence="28" id="KW-1185">Reference proteome</keyword>
<keyword evidence="8" id="KW-0678">Repressor</keyword>
<evidence type="ECO:0000256" key="9">
    <source>
        <dbReference type="ARBA" id="ARBA00022553"/>
    </source>
</evidence>
<keyword evidence="9" id="KW-0597">Phosphoprotein</keyword>
<dbReference type="Proteomes" id="UP000011518">
    <property type="component" value="Unassembled WGS sequence"/>
</dbReference>
<reference evidence="28" key="2">
    <citation type="journal article" date="2013" name="Nat. Commun.">
        <title>Genome of the Chinese tree shrew.</title>
        <authorList>
            <person name="Fan Y."/>
            <person name="Huang Z.Y."/>
            <person name="Cao C.C."/>
            <person name="Chen C.S."/>
            <person name="Chen Y.X."/>
            <person name="Fan D.D."/>
            <person name="He J."/>
            <person name="Hou H.L."/>
            <person name="Hu L."/>
            <person name="Hu X.T."/>
            <person name="Jiang X.T."/>
            <person name="Lai R."/>
            <person name="Lang Y.S."/>
            <person name="Liang B."/>
            <person name="Liao S.G."/>
            <person name="Mu D."/>
            <person name="Ma Y.Y."/>
            <person name="Niu Y.Y."/>
            <person name="Sun X.Q."/>
            <person name="Xia J.Q."/>
            <person name="Xiao J."/>
            <person name="Xiong Z.Q."/>
            <person name="Xu L."/>
            <person name="Yang L."/>
            <person name="Zhang Y."/>
            <person name="Zhao W."/>
            <person name="Zhao X.D."/>
            <person name="Zheng Y.T."/>
            <person name="Zhou J.M."/>
            <person name="Zhu Y.B."/>
            <person name="Zhang G.J."/>
            <person name="Wang J."/>
            <person name="Yao Y.G."/>
        </authorList>
    </citation>
    <scope>NUCLEOTIDE SEQUENCE [LARGE SCALE GENOMIC DNA]</scope>
</reference>
<evidence type="ECO:0000256" key="1">
    <source>
        <dbReference type="ARBA" id="ARBA00004123"/>
    </source>
</evidence>
<feature type="compositionally biased region" description="Polar residues" evidence="24">
    <location>
        <begin position="289"/>
        <end position="313"/>
    </location>
</feature>
<keyword evidence="5" id="KW-0813">Transport</keyword>
<dbReference type="GO" id="GO:0015269">
    <property type="term" value="F:calcium-activated potassium channel activity"/>
    <property type="evidence" value="ECO:0007669"/>
    <property type="project" value="InterPro"/>
</dbReference>
<evidence type="ECO:0000256" key="3">
    <source>
        <dbReference type="ARBA" id="ARBA00004496"/>
    </source>
</evidence>
<dbReference type="EMBL" id="KB320590">
    <property type="protein sequence ID" value="ELW67954.1"/>
    <property type="molecule type" value="Genomic_DNA"/>
</dbReference>
<dbReference type="AlphaFoldDB" id="L9KZN3"/>
<dbReference type="STRING" id="246437.L9KZN3"/>
<evidence type="ECO:0000259" key="26">
    <source>
        <dbReference type="Pfam" id="PF04153"/>
    </source>
</evidence>
<evidence type="ECO:0000256" key="11">
    <source>
        <dbReference type="ARBA" id="ARBA00022845"/>
    </source>
</evidence>
<dbReference type="GO" id="GO:0005634">
    <property type="term" value="C:nucleus"/>
    <property type="evidence" value="ECO:0007669"/>
    <property type="project" value="UniProtKB-SubCell"/>
</dbReference>
<keyword evidence="6" id="KW-0217">Developmental protein</keyword>
<proteinExistence type="inferred from homology"/>
<keyword evidence="7" id="KW-0963">Cytoplasm</keyword>
<evidence type="ECO:0000256" key="14">
    <source>
        <dbReference type="ARBA" id="ARBA00023065"/>
    </source>
</evidence>
<dbReference type="GO" id="GO:0030015">
    <property type="term" value="C:CCR4-NOT core complex"/>
    <property type="evidence" value="ECO:0007669"/>
    <property type="project" value="InterPro"/>
</dbReference>
<evidence type="ECO:0000256" key="17">
    <source>
        <dbReference type="ARBA" id="ARBA00023163"/>
    </source>
</evidence>
<comment type="similarity">
    <text evidence="4">Belongs to the CNOT2/3/5 family.</text>
</comment>
<dbReference type="InterPro" id="IPR007282">
    <property type="entry name" value="NOT2/3/5_C"/>
</dbReference>
<evidence type="ECO:0000256" key="10">
    <source>
        <dbReference type="ARBA" id="ARBA00022692"/>
    </source>
</evidence>
<keyword evidence="11" id="KW-0810">Translation regulation</keyword>
<evidence type="ECO:0000256" key="2">
    <source>
        <dbReference type="ARBA" id="ARBA00004141"/>
    </source>
</evidence>
<sequence length="713" mass="79188">MVRTDGHTLSEKRNFQVTNSMFGASRKKFVEGVDSDYHDENMYYSQSSMFPHRSEKDMLASPSTSGQLSQFGASLYGQQSALGLPMRGMSNNTPQLNRSLSQGTQLPSHVTPTTGVPTMSLHTPPSPSRGILPMNPRNMMNHSQVGQGIGIPSRTNSMSSSGLGSPNRSSPSIICMPKQQPSRQPFTVNSMSGFGMNRNQAFGMNNSLSSNIFNGTDGSENVTGLDLSDFPALADRNRREGSGNPTPLINPLAGRAPYVGMVTKPANEQSQDFSIHNEDFPALPGSSYKDPTSSNDDSKSNLNTSGKTTSSTDGPKFPGDKSSTTQNNNQQKKGIQVLPDGRVTNIPQGMVTDQFGMIGLLTFIRAAETDPGMVHLALGSDLTTLGLNLNSPENLYPKFASPWASSPCRPQDIDFHVPSEYLTNIHIRDKLAAIKLGRYGEDLLFYLYYMNGGDVLQLLAAVELFNRDWRYHKEERVWITRAPGMEPTMKTNTYERGTYYFFDCLNWRKVAKYAEAEDKSIRLGLFLIISGVVSLFIFGFCWLSPALQDLQATAANCTVLLVQQIGKVFECTFTCGADCRGTSQYPCVQVYVNNSESNSRALLHSDERQLLTNPKCSYIPPCKRENQKNLENVMSWQQYWKDEIGSQPFTCYFNQYQRPDDVLLRRTHDEIVLLHCFLWPLVTFVVGVLIVVLTICAKSLAVKAEAMKKRKFS</sequence>
<dbReference type="PANTHER" id="PTHR23326">
    <property type="entry name" value="CCR4 NOT-RELATED"/>
    <property type="match status" value="1"/>
</dbReference>
<dbReference type="InterPro" id="IPR003930">
    <property type="entry name" value="K_chnl_Ca-activ_BK_bsu"/>
</dbReference>
<comment type="subcellular location">
    <subcellularLocation>
        <location evidence="3">Cytoplasm</location>
    </subcellularLocation>
    <subcellularLocation>
        <location evidence="2">Membrane</location>
        <topology evidence="2">Multi-pass membrane protein</topology>
    </subcellularLocation>
    <subcellularLocation>
        <location evidence="1">Nucleus</location>
    </subcellularLocation>
</comment>
<keyword evidence="19" id="KW-0539">Nucleus</keyword>
<dbReference type="FunCoup" id="L9KZN3">
    <property type="interactions" value="2915"/>
</dbReference>
<protein>
    <recommendedName>
        <fullName evidence="22">CCR4-NOT transcription complex subunit 2</fullName>
    </recommendedName>
    <alternativeName>
        <fullName evidence="23">CCR4-associated factor 2</fullName>
    </alternativeName>
</protein>
<dbReference type="GO" id="GO:0016020">
    <property type="term" value="C:membrane"/>
    <property type="evidence" value="ECO:0007669"/>
    <property type="project" value="UniProtKB-SubCell"/>
</dbReference>
<keyword evidence="10 25" id="KW-0812">Transmembrane</keyword>
<name>L9KZN3_TUPCH</name>
<dbReference type="Pfam" id="PF04153">
    <property type="entry name" value="NOT2_3_5_C"/>
    <property type="match status" value="1"/>
</dbReference>
<evidence type="ECO:0000256" key="4">
    <source>
        <dbReference type="ARBA" id="ARBA00007682"/>
    </source>
</evidence>
<evidence type="ECO:0000313" key="28">
    <source>
        <dbReference type="Proteomes" id="UP000011518"/>
    </source>
</evidence>
<dbReference type="GO" id="GO:0005829">
    <property type="term" value="C:cytosol"/>
    <property type="evidence" value="ECO:0007669"/>
    <property type="project" value="UniProtKB-ARBA"/>
</dbReference>
<dbReference type="InterPro" id="IPR038635">
    <property type="entry name" value="CCR4-NOT_su2/3/5_C_sf"/>
</dbReference>
<keyword evidence="14" id="KW-0406">Ion transport</keyword>
<dbReference type="GO" id="GO:2000036">
    <property type="term" value="P:regulation of stem cell population maintenance"/>
    <property type="evidence" value="ECO:0007669"/>
    <property type="project" value="UniProtKB-ARBA"/>
</dbReference>
<evidence type="ECO:0000256" key="5">
    <source>
        <dbReference type="ARBA" id="ARBA00022448"/>
    </source>
</evidence>
<dbReference type="GO" id="GO:0006355">
    <property type="term" value="P:regulation of DNA-templated transcription"/>
    <property type="evidence" value="ECO:0007669"/>
    <property type="project" value="InterPro"/>
</dbReference>
<keyword evidence="13" id="KW-0805">Transcription regulation</keyword>
<keyword evidence="12 25" id="KW-1133">Transmembrane helix</keyword>
<feature type="transmembrane region" description="Helical" evidence="25">
    <location>
        <begin position="443"/>
        <end position="466"/>
    </location>
</feature>
<evidence type="ECO:0000256" key="13">
    <source>
        <dbReference type="ARBA" id="ARBA00023015"/>
    </source>
</evidence>
<keyword evidence="17" id="KW-0804">Transcription</keyword>
<dbReference type="eggNOG" id="KOG2151">
    <property type="taxonomic scope" value="Eukaryota"/>
</dbReference>
<organism evidence="27 28">
    <name type="scientific">Tupaia chinensis</name>
    <name type="common">Chinese tree shrew</name>
    <name type="synonym">Tupaia belangeri chinensis</name>
    <dbReference type="NCBI Taxonomy" id="246437"/>
    <lineage>
        <taxon>Eukaryota</taxon>
        <taxon>Metazoa</taxon>
        <taxon>Chordata</taxon>
        <taxon>Craniata</taxon>
        <taxon>Vertebrata</taxon>
        <taxon>Euteleostomi</taxon>
        <taxon>Mammalia</taxon>
        <taxon>Eutheria</taxon>
        <taxon>Euarchontoglires</taxon>
        <taxon>Scandentia</taxon>
        <taxon>Tupaiidae</taxon>
        <taxon>Tupaia</taxon>
    </lineage>
</organism>
<comment type="subunit">
    <text evidence="21">Component of the CCR4-NOT complex; distinct complexes seem to exist that differ in the participation of probably mutually exclusive catalytic subunits. In the complex interacts directly with CNOT3. Interacts with NCOR1, NCOR2. HDAC3 and GPS2.</text>
</comment>
<dbReference type="InParanoid" id="L9KZN3"/>
<reference evidence="28" key="1">
    <citation type="submission" date="2012-07" db="EMBL/GenBank/DDBJ databases">
        <title>Genome of the Chinese tree shrew, a rising model animal genetically related to primates.</title>
        <authorList>
            <person name="Zhang G."/>
            <person name="Fan Y."/>
            <person name="Yao Y."/>
            <person name="Huang Z."/>
        </authorList>
    </citation>
    <scope>NUCLEOTIDE SEQUENCE [LARGE SCALE GENOMIC DNA]</scope>
</reference>
<evidence type="ECO:0000256" key="25">
    <source>
        <dbReference type="SAM" id="Phobius"/>
    </source>
</evidence>
<evidence type="ECO:0000256" key="18">
    <source>
        <dbReference type="ARBA" id="ARBA00023180"/>
    </source>
</evidence>
<evidence type="ECO:0000256" key="12">
    <source>
        <dbReference type="ARBA" id="ARBA00022989"/>
    </source>
</evidence>
<dbReference type="FunFam" id="2.30.30.1020:FF:000001">
    <property type="entry name" value="Putative CCR4-NOT transcription complex subunit 2"/>
    <property type="match status" value="1"/>
</dbReference>
<keyword evidence="20" id="KW-0407">Ion channel</keyword>
<feature type="compositionally biased region" description="Polar residues" evidence="24">
    <location>
        <begin position="96"/>
        <end position="123"/>
    </location>
</feature>
<gene>
    <name evidence="27" type="ORF">TREES_T100013102</name>
</gene>
<dbReference type="InterPro" id="IPR040168">
    <property type="entry name" value="Not2/3/5"/>
</dbReference>
<evidence type="ECO:0000256" key="7">
    <source>
        <dbReference type="ARBA" id="ARBA00022490"/>
    </source>
</evidence>
<dbReference type="GO" id="GO:0006417">
    <property type="term" value="P:regulation of translation"/>
    <property type="evidence" value="ECO:0007669"/>
    <property type="project" value="UniProtKB-KW"/>
</dbReference>
<evidence type="ECO:0000256" key="16">
    <source>
        <dbReference type="ARBA" id="ARBA00023158"/>
    </source>
</evidence>
<feature type="compositionally biased region" description="Polar residues" evidence="24">
    <location>
        <begin position="321"/>
        <end position="333"/>
    </location>
</feature>
<evidence type="ECO:0000256" key="20">
    <source>
        <dbReference type="ARBA" id="ARBA00023303"/>
    </source>
</evidence>